<evidence type="ECO:0000256" key="2">
    <source>
        <dbReference type="SAM" id="Phobius"/>
    </source>
</evidence>
<evidence type="ECO:0000313" key="4">
    <source>
        <dbReference type="Proteomes" id="UP000033572"/>
    </source>
</evidence>
<proteinExistence type="predicted"/>
<dbReference type="PATRIC" id="fig|104336.4.peg.2691"/>
<protein>
    <submittedName>
        <fullName evidence="3">MG2 domain protein</fullName>
    </submittedName>
</protein>
<keyword evidence="2" id="KW-0472">Membrane</keyword>
<dbReference type="InterPro" id="IPR047900">
    <property type="entry name" value="Choice_anch_G"/>
</dbReference>
<feature type="region of interest" description="Disordered" evidence="1">
    <location>
        <begin position="1377"/>
        <end position="1398"/>
    </location>
</feature>
<reference evidence="3 4" key="1">
    <citation type="submission" date="2015-02" db="EMBL/GenBank/DDBJ databases">
        <title>Draft genome sequences of ten Microbacterium spp. with emphasis on heavy metal contaminated environments.</title>
        <authorList>
            <person name="Corretto E."/>
        </authorList>
    </citation>
    <scope>NUCLEOTIDE SEQUENCE [LARGE SCALE GENOMIC DNA]</scope>
    <source>
        <strain evidence="3 4">DSM 12966</strain>
    </source>
</reference>
<comment type="caution">
    <text evidence="3">The sequence shown here is derived from an EMBL/GenBank/DDBJ whole genome shotgun (WGS) entry which is preliminary data.</text>
</comment>
<evidence type="ECO:0000256" key="1">
    <source>
        <dbReference type="SAM" id="MobiDB-lite"/>
    </source>
</evidence>
<dbReference type="GeneID" id="94443232"/>
<keyword evidence="2" id="KW-0812">Transmembrane</keyword>
<accession>A0A0F0KJC6</accession>
<organism evidence="3 4">
    <name type="scientific">Microbacterium foliorum</name>
    <dbReference type="NCBI Taxonomy" id="104336"/>
    <lineage>
        <taxon>Bacteria</taxon>
        <taxon>Bacillati</taxon>
        <taxon>Actinomycetota</taxon>
        <taxon>Actinomycetes</taxon>
        <taxon>Micrococcales</taxon>
        <taxon>Microbacteriaceae</taxon>
        <taxon>Microbacterium</taxon>
    </lineage>
</organism>
<evidence type="ECO:0000313" key="3">
    <source>
        <dbReference type="EMBL" id="KJL19361.1"/>
    </source>
</evidence>
<dbReference type="NCBIfam" id="NF033766">
    <property type="entry name" value="choice_anch_G"/>
    <property type="match status" value="1"/>
</dbReference>
<keyword evidence="2" id="KW-1133">Transmembrane helix</keyword>
<name>A0A0F0KJC6_9MICO</name>
<sequence>MEILEGKALRRRRAIGGGIAGVTVGAVILASALIPTAANAAPGDESASSSRFLSGSLLLGGVPLDDVVELAGVETSNNGVPTPDTETGSLDLTALNALNLEIPGGLSVPLSGFLQLGAVNQYSQSSDAGVSRAATGAVNDSGVVDTTGGGAYPANASLNLQGLLGSTVTAAVADLDISLEAISSEVSLDGTGTVARDYNVAGGDLQLTLPAVGGLATTLTGPGGVASTVDAAVATLAGPNGLLAGALATLNGVLGPIVGADGVEISINSNVTGALNTVLDTPVGDGVVTVDLRTGAVGADLDALLADTTGHGLNGLGVNEEVLSTAVLNNLITRVGNVLETVPALVQTALTSTLNAATLNVNVGVCLVEVVGCVTGLQVSVPDQTLGSVVAGTATATIALTVAGLPVVIPVGTLLGALTGPLNSTLFGPTGVIATVIPTVTTAVTSIVTALDPVVGLLNGVVSLRGNVQPDNGPIYSQEAFVLTVGDLLGTGGVGTIVLAHAQAGPNAVAVAVPAVDAAPTVQAGTALPVTGSGWPANTDVAVTVTAPGGGAVAGPVTLTTDGAGGFTGSVPIPVGTTPGAGFTVTATDGTSTATDTTEVTAAAAIDAAPAVQAGTDLLVSGTNWPANTQVSVQLTAPGGGANIGGPEPVTTDGSGSFTLDYPVPAGTPAAAGYTVTATVGTQTATDTTEVTDAPVAAIDAAATVQAGTNLAVSGTTWPANTLVSVQLTAPGGGANVGGPETATTNGAGEFTLDYPVPASAVPGTAYTVTATAGAVTAIDTTEVTAAAAVDAADTVQAGTSLPLTGTGWPANTEVTVQLTAPGGGNVGGPETVTTDGTGGFTLDYPVPGGAVPGPGYTVTATVGTQTATDTTEVTAAAAVDAADTVQAGASLPITGTGWPANTDVTVQLTAPGGGANVGGPLVVTTDGSGGFTADYPVPANTAPATGYIVTATVGGQTATDTTQVTAAATVDAAATVEAGTTLAVSGTNWPANTDVTVQLTAPGGAVIGTPQVVTTGALGGFTLQYPVPAGTPAGTGYTVTATAGTQTATDTTEVIAAPVVVDAAASVPAGTNLAVTGTGWPVNASVSLQLTAPSGGAEVGGPVTATTDEFGAFTVNYPVPADTAPGTGYTLTATSGAVSATDTTEVTAGDPGDVNTNAAASASASADATADGDPSAQAAAEAAALADATSDASAAATVDATSAAQAAATTDASTTASTDVTSTANASAAVAAQAAAQADASDDVNADASTAADANSAASSESAATADSSTNASSEASANTNAAASASASADATADGDPSAQAAAESAAFSDATAVASAAADASAESAAEAAALTAASTDASTTSTSTANASAAVAAQAAAQADASDDVNADASTAADANSAASSESAATADSSTNASSEASANTNAAASASASANADASTDAIAEAAAQAAAFADATADGSAAADPAAQAAAESSATATSSTAATADATSEANAGAAIAAQAAALADASTDTAAEASAASDASTSAASNSSAAAIASASTDASSDAVASADASAAADPSAEVNTNASASASASAQADDDSNASVEAAAVAAALADATSTASAAADVTADASAAAAATDDASTDASTTATTDANASTAAAAQAAAQADATSTSAADASASADADPNASAAAAANASSSATASASAAADASAAATASASADATASASASADAAADPTGRIAITIKVPVLERGALQTAVGTGFQPGETVSGVMTSDPIALGTQVADAQGTVTFTWKVPSSTDLGTHAVTLTGATSGSVSADFRVVASGLATTGGEIQGGWIALAALLLMLGLGATRIARSRRPMVQTE</sequence>
<keyword evidence="4" id="KW-1185">Reference proteome</keyword>
<dbReference type="Proteomes" id="UP000033572">
    <property type="component" value="Unassembled WGS sequence"/>
</dbReference>
<feature type="region of interest" description="Disordered" evidence="1">
    <location>
        <begin position="1138"/>
        <end position="1161"/>
    </location>
</feature>
<feature type="compositionally biased region" description="Polar residues" evidence="1">
    <location>
        <begin position="1138"/>
        <end position="1147"/>
    </location>
</feature>
<dbReference type="EMBL" id="JYIU01000045">
    <property type="protein sequence ID" value="KJL19361.1"/>
    <property type="molecule type" value="Genomic_DNA"/>
</dbReference>
<dbReference type="RefSeq" id="WP_156149311.1">
    <property type="nucleotide sequence ID" value="NZ_CP031425.1"/>
</dbReference>
<feature type="transmembrane region" description="Helical" evidence="2">
    <location>
        <begin position="1797"/>
        <end position="1816"/>
    </location>
</feature>
<gene>
    <name evidence="3" type="ORF">RN50_02646</name>
</gene>
<feature type="region of interest" description="Disordered" evidence="1">
    <location>
        <begin position="1253"/>
        <end position="1278"/>
    </location>
</feature>